<organism evidence="1 2">
    <name type="scientific">Mycoplasma marinum</name>
    <dbReference type="NCBI Taxonomy" id="1937190"/>
    <lineage>
        <taxon>Bacteria</taxon>
        <taxon>Bacillati</taxon>
        <taxon>Mycoplasmatota</taxon>
        <taxon>Mollicutes</taxon>
        <taxon>Mycoplasmataceae</taxon>
        <taxon>Mycoplasma</taxon>
    </lineage>
</organism>
<protein>
    <submittedName>
        <fullName evidence="1">Uncharacterized protein</fullName>
    </submittedName>
</protein>
<dbReference type="OrthoDB" id="9829304at2"/>
<gene>
    <name evidence="1" type="ORF">C4B24_02275</name>
</gene>
<dbReference type="Proteomes" id="UP000294192">
    <property type="component" value="Unassembled WGS sequence"/>
</dbReference>
<dbReference type="EMBL" id="PSZO01000008">
    <property type="protein sequence ID" value="TCG11355.1"/>
    <property type="molecule type" value="Genomic_DNA"/>
</dbReference>
<sequence length="309" mass="36374">MTLNNLKLTSQIVDKFAQQVIPMSELRIKSKEIFSDRIIRISTHALNRMNERLDVKKEKPEYAQFIRSKIYGKHKIMMTYKTHDIFICDISFGEVDMTLVLKKHEEYYILITAYINSAERFVEFMKEQYSKEEKGSQVEQILKDSLFGGKSSEEFFNDFEKKYNLTQEIAPKPTANKNVKQKTPKQGKEVHRQRLDDEFMDKLINELKLPEFSATEKPETKKFKMPRPKPQVKTGTYQQSYDENYMDSLLNDNSLVQQSVEDIVEFEPETVQKVVISENDRETKIPEQKAIHKQELDDDLMKELLGDFA</sequence>
<dbReference type="RefSeq" id="WP_131598932.1">
    <property type="nucleotide sequence ID" value="NZ_PSZO01000008.1"/>
</dbReference>
<proteinExistence type="predicted"/>
<accession>A0A4R0XR48</accession>
<comment type="caution">
    <text evidence="1">The sequence shown here is derived from an EMBL/GenBank/DDBJ whole genome shotgun (WGS) entry which is preliminary data.</text>
</comment>
<evidence type="ECO:0000313" key="2">
    <source>
        <dbReference type="Proteomes" id="UP000294192"/>
    </source>
</evidence>
<evidence type="ECO:0000313" key="1">
    <source>
        <dbReference type="EMBL" id="TCG11355.1"/>
    </source>
</evidence>
<keyword evidence="2" id="KW-1185">Reference proteome</keyword>
<name>A0A4R0XR48_9MOLU</name>
<dbReference type="AlphaFoldDB" id="A0A4R0XR48"/>
<reference evidence="1 2" key="1">
    <citation type="submission" date="2018-02" db="EMBL/GenBank/DDBJ databases">
        <title>Mycoplasma marinum and Mycoplasma todarodis sp. nov., moderately halophilic and psychrotolerant mycoplasmas isolated from cephalopods.</title>
        <authorList>
            <person name="Viver T."/>
        </authorList>
    </citation>
    <scope>NUCLEOTIDE SEQUENCE [LARGE SCALE GENOMIC DNA]</scope>
    <source>
        <strain evidence="1 2">PE</strain>
    </source>
</reference>